<feature type="region of interest" description="Disordered" evidence="1">
    <location>
        <begin position="1"/>
        <end position="32"/>
    </location>
</feature>
<dbReference type="AlphaFoldDB" id="A0A397SGG6"/>
<evidence type="ECO:0000313" key="3">
    <source>
        <dbReference type="Proteomes" id="UP000265703"/>
    </source>
</evidence>
<dbReference type="Proteomes" id="UP000265703">
    <property type="component" value="Unassembled WGS sequence"/>
</dbReference>
<dbReference type="EMBL" id="QKYT01000527">
    <property type="protein sequence ID" value="RIA83989.1"/>
    <property type="molecule type" value="Genomic_DNA"/>
</dbReference>
<dbReference type="STRING" id="658196.A0A397SGG6"/>
<comment type="caution">
    <text evidence="2">The sequence shown here is derived from an EMBL/GenBank/DDBJ whole genome shotgun (WGS) entry which is preliminary data.</text>
</comment>
<evidence type="ECO:0000313" key="2">
    <source>
        <dbReference type="EMBL" id="RIA83989.1"/>
    </source>
</evidence>
<accession>A0A397SGG6</accession>
<reference evidence="2 3" key="1">
    <citation type="submission" date="2018-06" db="EMBL/GenBank/DDBJ databases">
        <title>Comparative genomics reveals the genomic features of Rhizophagus irregularis, R. cerebriforme, R. diaphanum and Gigaspora rosea, and their symbiotic lifestyle signature.</title>
        <authorList>
            <person name="Morin E."/>
            <person name="San Clemente H."/>
            <person name="Chen E.C.H."/>
            <person name="De La Providencia I."/>
            <person name="Hainaut M."/>
            <person name="Kuo A."/>
            <person name="Kohler A."/>
            <person name="Murat C."/>
            <person name="Tang N."/>
            <person name="Roy S."/>
            <person name="Loubradou J."/>
            <person name="Henrissat B."/>
            <person name="Grigoriev I.V."/>
            <person name="Corradi N."/>
            <person name="Roux C."/>
            <person name="Martin F.M."/>
        </authorList>
    </citation>
    <scope>NUCLEOTIDE SEQUENCE [LARGE SCALE GENOMIC DNA]</scope>
    <source>
        <strain evidence="2 3">DAOM 227022</strain>
    </source>
</reference>
<sequence>MSNIPAETGNEELSVPKQTGSEEHVESEESMGTLIEASATRIANAWRYHRKTREEEGKILSASSRDIIIKSGSSCLHLPGQTCPVWSQWEELLNAVEEHLRRKEILDEPPSSNQKFELAMCVVERIAKGSSSVKNHLWLILDTEHWLEICDEKHRYGSNLKVRDFLFKFFFF</sequence>
<name>A0A397SGG6_9GLOM</name>
<organism evidence="2 3">
    <name type="scientific">Glomus cerebriforme</name>
    <dbReference type="NCBI Taxonomy" id="658196"/>
    <lineage>
        <taxon>Eukaryota</taxon>
        <taxon>Fungi</taxon>
        <taxon>Fungi incertae sedis</taxon>
        <taxon>Mucoromycota</taxon>
        <taxon>Glomeromycotina</taxon>
        <taxon>Glomeromycetes</taxon>
        <taxon>Glomerales</taxon>
        <taxon>Glomeraceae</taxon>
        <taxon>Glomus</taxon>
    </lineage>
</organism>
<protein>
    <submittedName>
        <fullName evidence="2">Uncharacterized protein</fullName>
    </submittedName>
</protein>
<keyword evidence="3" id="KW-1185">Reference proteome</keyword>
<evidence type="ECO:0000256" key="1">
    <source>
        <dbReference type="SAM" id="MobiDB-lite"/>
    </source>
</evidence>
<gene>
    <name evidence="2" type="ORF">C1645_437897</name>
</gene>
<dbReference type="OrthoDB" id="7344096at2759"/>
<proteinExistence type="predicted"/>